<protein>
    <submittedName>
        <fullName evidence="1">Uncharacterized protein</fullName>
    </submittedName>
</protein>
<accession>A0A1X7JQZ0</accession>
<reference evidence="2" key="1">
    <citation type="submission" date="2017-04" db="EMBL/GenBank/DDBJ databases">
        <authorList>
            <person name="Varghese N."/>
            <person name="Submissions S."/>
        </authorList>
    </citation>
    <scope>NUCLEOTIDE SEQUENCE [LARGE SCALE GENOMIC DNA]</scope>
    <source>
        <strain evidence="2">DSM 4125</strain>
    </source>
</reference>
<keyword evidence="2" id="KW-1185">Reference proteome</keyword>
<dbReference type="AlphaFoldDB" id="A0A1X7JQZ0"/>
<dbReference type="Proteomes" id="UP000193804">
    <property type="component" value="Unassembled WGS sequence"/>
</dbReference>
<dbReference type="PROSITE" id="PS51257">
    <property type="entry name" value="PROKAR_LIPOPROTEIN"/>
    <property type="match status" value="1"/>
</dbReference>
<organism evidence="1 2">
    <name type="scientific">Marivirga sericea</name>
    <dbReference type="NCBI Taxonomy" id="1028"/>
    <lineage>
        <taxon>Bacteria</taxon>
        <taxon>Pseudomonadati</taxon>
        <taxon>Bacteroidota</taxon>
        <taxon>Cytophagia</taxon>
        <taxon>Cytophagales</taxon>
        <taxon>Marivirgaceae</taxon>
        <taxon>Marivirga</taxon>
    </lineage>
</organism>
<dbReference type="EMBL" id="FXAW01000003">
    <property type="protein sequence ID" value="SMG30743.1"/>
    <property type="molecule type" value="Genomic_DNA"/>
</dbReference>
<name>A0A1X7JQZ0_9BACT</name>
<evidence type="ECO:0000313" key="1">
    <source>
        <dbReference type="EMBL" id="SMG30743.1"/>
    </source>
</evidence>
<gene>
    <name evidence="1" type="ORF">SAMN05661096_02001</name>
</gene>
<sequence length="150" mass="16762">MYHLRLICLIFFFSVGVFLSCTSSKTKRKVAANKQEVDKESKVDAFFAETIPPEYARVKAEIIREIQPDEVSETGVTIHFLIKDVLGYGSSFSTTLSDNDTLSAIAKFGYGTISRNSLESMKSGTIFKAEIEGNPIIANRYTIYKLLLTD</sequence>
<evidence type="ECO:0000313" key="2">
    <source>
        <dbReference type="Proteomes" id="UP000193804"/>
    </source>
</evidence>
<proteinExistence type="predicted"/>